<keyword evidence="2" id="KW-1185">Reference proteome</keyword>
<sequence>MLAAASSSSTWLRARRISYLFLLICHPILIHFLCSASPSFACASAAASGEERMRRWEEGRGSGSAAAAVKEEEKEEMGLLQRYLEDQLVLVGSVYDCGDDESDDLYHEIHDYDNDSNTALLA</sequence>
<reference evidence="1 2" key="1">
    <citation type="submission" date="2019-09" db="EMBL/GenBank/DDBJ databases">
        <authorList>
            <person name="Ou C."/>
        </authorList>
    </citation>
    <scope>NUCLEOTIDE SEQUENCE [LARGE SCALE GENOMIC DNA]</scope>
    <source>
        <strain evidence="1">S2</strain>
        <tissue evidence="1">Leaf</tissue>
    </source>
</reference>
<protein>
    <submittedName>
        <fullName evidence="1">Uncharacterized protein</fullName>
    </submittedName>
</protein>
<dbReference type="Proteomes" id="UP000327157">
    <property type="component" value="Chromosome 8"/>
</dbReference>
<reference evidence="1 2" key="3">
    <citation type="submission" date="2019-11" db="EMBL/GenBank/DDBJ databases">
        <title>A de novo genome assembly of a pear dwarfing rootstock.</title>
        <authorList>
            <person name="Wang F."/>
            <person name="Wang J."/>
            <person name="Li S."/>
            <person name="Zhang Y."/>
            <person name="Fang M."/>
            <person name="Ma L."/>
            <person name="Zhao Y."/>
            <person name="Jiang S."/>
        </authorList>
    </citation>
    <scope>NUCLEOTIDE SEQUENCE [LARGE SCALE GENOMIC DNA]</scope>
    <source>
        <strain evidence="1">S2</strain>
        <tissue evidence="1">Leaf</tissue>
    </source>
</reference>
<evidence type="ECO:0000313" key="1">
    <source>
        <dbReference type="EMBL" id="KAB2628566.1"/>
    </source>
</evidence>
<name>A0A5N5HKT6_9ROSA</name>
<dbReference type="EMBL" id="SMOL01000148">
    <property type="protein sequence ID" value="KAB2628566.1"/>
    <property type="molecule type" value="Genomic_DNA"/>
</dbReference>
<dbReference type="PANTHER" id="PTHR36322">
    <property type="entry name" value="TRANSMEMBRANE PROTEIN"/>
    <property type="match status" value="1"/>
</dbReference>
<organism evidence="1 2">
    <name type="scientific">Pyrus ussuriensis x Pyrus communis</name>
    <dbReference type="NCBI Taxonomy" id="2448454"/>
    <lineage>
        <taxon>Eukaryota</taxon>
        <taxon>Viridiplantae</taxon>
        <taxon>Streptophyta</taxon>
        <taxon>Embryophyta</taxon>
        <taxon>Tracheophyta</taxon>
        <taxon>Spermatophyta</taxon>
        <taxon>Magnoliopsida</taxon>
        <taxon>eudicotyledons</taxon>
        <taxon>Gunneridae</taxon>
        <taxon>Pentapetalae</taxon>
        <taxon>rosids</taxon>
        <taxon>fabids</taxon>
        <taxon>Rosales</taxon>
        <taxon>Rosaceae</taxon>
        <taxon>Amygdaloideae</taxon>
        <taxon>Maleae</taxon>
        <taxon>Pyrus</taxon>
    </lineage>
</organism>
<accession>A0A5N5HKT6</accession>
<dbReference type="OrthoDB" id="1723207at2759"/>
<evidence type="ECO:0000313" key="2">
    <source>
        <dbReference type="Proteomes" id="UP000327157"/>
    </source>
</evidence>
<reference evidence="2" key="2">
    <citation type="submission" date="2019-10" db="EMBL/GenBank/DDBJ databases">
        <title>A de novo genome assembly of a pear dwarfing rootstock.</title>
        <authorList>
            <person name="Wang F."/>
            <person name="Wang J."/>
            <person name="Li S."/>
            <person name="Zhang Y."/>
            <person name="Fang M."/>
            <person name="Ma L."/>
            <person name="Zhao Y."/>
            <person name="Jiang S."/>
        </authorList>
    </citation>
    <scope>NUCLEOTIDE SEQUENCE [LARGE SCALE GENOMIC DNA]</scope>
</reference>
<dbReference type="AlphaFoldDB" id="A0A5N5HKT6"/>
<comment type="caution">
    <text evidence="1">The sequence shown here is derived from an EMBL/GenBank/DDBJ whole genome shotgun (WGS) entry which is preliminary data.</text>
</comment>
<proteinExistence type="predicted"/>
<gene>
    <name evidence="1" type="ORF">D8674_033361</name>
</gene>
<dbReference type="PANTHER" id="PTHR36322:SF3">
    <property type="entry name" value="TRANSMEMBRANE PROTEIN"/>
    <property type="match status" value="1"/>
</dbReference>